<dbReference type="Gene3D" id="1.10.260.40">
    <property type="entry name" value="lambda repressor-like DNA-binding domains"/>
    <property type="match status" value="1"/>
</dbReference>
<gene>
    <name evidence="2" type="ORF">ACFOEO_12380</name>
</gene>
<comment type="caution">
    <text evidence="2">The sequence shown here is derived from an EMBL/GenBank/DDBJ whole genome shotgun (WGS) entry which is preliminary data.</text>
</comment>
<organism evidence="2 3">
    <name type="scientific">Salinicoccus sesuvii</name>
    <dbReference type="NCBI Taxonomy" id="868281"/>
    <lineage>
        <taxon>Bacteria</taxon>
        <taxon>Bacillati</taxon>
        <taxon>Bacillota</taxon>
        <taxon>Bacilli</taxon>
        <taxon>Bacillales</taxon>
        <taxon>Staphylococcaceae</taxon>
        <taxon>Salinicoccus</taxon>
    </lineage>
</organism>
<dbReference type="EMBL" id="JBHRVQ010000001">
    <property type="protein sequence ID" value="MFC3389379.1"/>
    <property type="molecule type" value="Genomic_DNA"/>
</dbReference>
<protein>
    <recommendedName>
        <fullName evidence="1">HTH cro/C1-type domain-containing protein</fullName>
    </recommendedName>
</protein>
<name>A0ABV7N913_9STAP</name>
<feature type="domain" description="HTH cro/C1-type" evidence="1">
    <location>
        <begin position="5"/>
        <end position="47"/>
    </location>
</feature>
<reference evidence="3" key="1">
    <citation type="journal article" date="2019" name="Int. J. Syst. Evol. Microbiol.">
        <title>The Global Catalogue of Microorganisms (GCM) 10K type strain sequencing project: providing services to taxonomists for standard genome sequencing and annotation.</title>
        <authorList>
            <consortium name="The Broad Institute Genomics Platform"/>
            <consortium name="The Broad Institute Genome Sequencing Center for Infectious Disease"/>
            <person name="Wu L."/>
            <person name="Ma J."/>
        </authorList>
    </citation>
    <scope>NUCLEOTIDE SEQUENCE [LARGE SCALE GENOMIC DNA]</scope>
    <source>
        <strain evidence="3">CCM 7756</strain>
    </source>
</reference>
<proteinExistence type="predicted"/>
<keyword evidence="3" id="KW-1185">Reference proteome</keyword>
<dbReference type="InterPro" id="IPR001387">
    <property type="entry name" value="Cro/C1-type_HTH"/>
</dbReference>
<evidence type="ECO:0000313" key="3">
    <source>
        <dbReference type="Proteomes" id="UP001595637"/>
    </source>
</evidence>
<dbReference type="SUPFAM" id="SSF47413">
    <property type="entry name" value="lambda repressor-like DNA-binding domains"/>
    <property type="match status" value="1"/>
</dbReference>
<dbReference type="InterPro" id="IPR010982">
    <property type="entry name" value="Lambda_DNA-bd_dom_sf"/>
</dbReference>
<dbReference type="CDD" id="cd00093">
    <property type="entry name" value="HTH_XRE"/>
    <property type="match status" value="1"/>
</dbReference>
<dbReference type="PROSITE" id="PS50943">
    <property type="entry name" value="HTH_CROC1"/>
    <property type="match status" value="1"/>
</dbReference>
<accession>A0ABV7N913</accession>
<sequence>MQQSIVNYRKRSGITQQDIADIFFTDKSNICNIEKGRRNVTVSMLEAGFANAPDSHLLNDLAYELTQGYTSPSPSNRVYDDHRLAFSMRVVREMKELKMVMAEHNLDKHPQFLTQEDKEEIHHIVAEVQDVIFEATGFLIKLVKDYDFITPQTVRKNRDARLKMERRI</sequence>
<dbReference type="Proteomes" id="UP001595637">
    <property type="component" value="Unassembled WGS sequence"/>
</dbReference>
<evidence type="ECO:0000259" key="1">
    <source>
        <dbReference type="PROSITE" id="PS50943"/>
    </source>
</evidence>
<evidence type="ECO:0000313" key="2">
    <source>
        <dbReference type="EMBL" id="MFC3389379.1"/>
    </source>
</evidence>
<dbReference type="RefSeq" id="WP_380656446.1">
    <property type="nucleotide sequence ID" value="NZ_JBHRVQ010000001.1"/>
</dbReference>